<gene>
    <name evidence="2" type="ORF">PDE_05115</name>
</gene>
<protein>
    <recommendedName>
        <fullName evidence="4">DNA-directed RNA polymerase III subunit RPC9</fullName>
    </recommendedName>
</protein>
<feature type="region of interest" description="Disordered" evidence="1">
    <location>
        <begin position="123"/>
        <end position="173"/>
    </location>
</feature>
<organism evidence="2 3">
    <name type="scientific">Penicillium oxalicum (strain 114-2 / CGMCC 5302)</name>
    <name type="common">Penicillium decumbens</name>
    <dbReference type="NCBI Taxonomy" id="933388"/>
    <lineage>
        <taxon>Eukaryota</taxon>
        <taxon>Fungi</taxon>
        <taxon>Dikarya</taxon>
        <taxon>Ascomycota</taxon>
        <taxon>Pezizomycotina</taxon>
        <taxon>Eurotiomycetes</taxon>
        <taxon>Eurotiomycetidae</taxon>
        <taxon>Eurotiales</taxon>
        <taxon>Aspergillaceae</taxon>
        <taxon>Penicillium</taxon>
    </lineage>
</organism>
<dbReference type="HOGENOM" id="CLU_071855_0_0_1"/>
<dbReference type="GO" id="GO:0005666">
    <property type="term" value="C:RNA polymerase III complex"/>
    <property type="evidence" value="ECO:0007669"/>
    <property type="project" value="InterPro"/>
</dbReference>
<accession>S7ZHM2</accession>
<dbReference type="PANTHER" id="PTHR15561:SF0">
    <property type="entry name" value="DNA-DIRECTED RNA POLYMERASE III SUBUNIT RPC9"/>
    <property type="match status" value="1"/>
</dbReference>
<keyword evidence="3" id="KW-1185">Reference proteome</keyword>
<evidence type="ECO:0008006" key="4">
    <source>
        <dbReference type="Google" id="ProtNLM"/>
    </source>
</evidence>
<sequence>MKILDPQAAVLTNVEVLAYLTANPPRRPPSRPPNARQWVPSPDLRDHNTVVKEVRRLPWLSSSSAHLVQYLSVQSNSLGLSSRVPTTCLPWRNRWFDRRKDNPEKDLTIRTFHNYVSRISPHLLKYPRSTDRPSSSHSQSQTAMTRTMRPSVTSTTELEPPTISRQPLSNEPTPLDRAIRSLIQKLRPYGLTKAEVLTIVNLGIGLSAGESEDLTAVGEANGHGEMMEVDETPVEGEGEEMAGGDGAEGEEGEEGGATEADYGALALFDAVIEEREERISDDDLIAILGIIRETLNENYTG</sequence>
<evidence type="ECO:0000313" key="2">
    <source>
        <dbReference type="EMBL" id="EPS30165.1"/>
    </source>
</evidence>
<dbReference type="PANTHER" id="PTHR15561">
    <property type="entry name" value="CALCITONIN GENE-RELATED PEPTIDE-RECEPTOR COMPONENT PROTEIN"/>
    <property type="match status" value="1"/>
</dbReference>
<feature type="compositionally biased region" description="Acidic residues" evidence="1">
    <location>
        <begin position="233"/>
        <end position="256"/>
    </location>
</feature>
<evidence type="ECO:0000313" key="3">
    <source>
        <dbReference type="Proteomes" id="UP000019376"/>
    </source>
</evidence>
<dbReference type="GO" id="GO:0006384">
    <property type="term" value="P:transcription initiation at RNA polymerase III promoter"/>
    <property type="evidence" value="ECO:0007669"/>
    <property type="project" value="InterPro"/>
</dbReference>
<dbReference type="PhylomeDB" id="S7ZHM2"/>
<evidence type="ECO:0000256" key="1">
    <source>
        <dbReference type="SAM" id="MobiDB-lite"/>
    </source>
</evidence>
<feature type="compositionally biased region" description="Polar residues" evidence="1">
    <location>
        <begin position="132"/>
        <end position="172"/>
    </location>
</feature>
<feature type="region of interest" description="Disordered" evidence="1">
    <location>
        <begin position="22"/>
        <end position="43"/>
    </location>
</feature>
<dbReference type="OrthoDB" id="1746530at2759"/>
<dbReference type="eggNOG" id="KOG4168">
    <property type="taxonomic scope" value="Eukaryota"/>
</dbReference>
<name>S7ZHM2_PENO1</name>
<feature type="region of interest" description="Disordered" evidence="1">
    <location>
        <begin position="233"/>
        <end position="259"/>
    </location>
</feature>
<dbReference type="Proteomes" id="UP000019376">
    <property type="component" value="Unassembled WGS sequence"/>
</dbReference>
<dbReference type="EMBL" id="KB644412">
    <property type="protein sequence ID" value="EPS30165.1"/>
    <property type="molecule type" value="Genomic_DNA"/>
</dbReference>
<reference evidence="2 3" key="1">
    <citation type="journal article" date="2013" name="PLoS ONE">
        <title>Genomic and secretomic analyses reveal unique features of the lignocellulolytic enzyme system of Penicillium decumbens.</title>
        <authorList>
            <person name="Liu G."/>
            <person name="Zhang L."/>
            <person name="Wei X."/>
            <person name="Zou G."/>
            <person name="Qin Y."/>
            <person name="Ma L."/>
            <person name="Li J."/>
            <person name="Zheng H."/>
            <person name="Wang S."/>
            <person name="Wang C."/>
            <person name="Xun L."/>
            <person name="Zhao G.-P."/>
            <person name="Zhou Z."/>
            <person name="Qu Y."/>
        </authorList>
    </citation>
    <scope>NUCLEOTIDE SEQUENCE [LARGE SCALE GENOMIC DNA]</scope>
    <source>
        <strain evidence="3">114-2 / CGMCC 5302</strain>
    </source>
</reference>
<proteinExistence type="predicted"/>
<dbReference type="InterPro" id="IPR038846">
    <property type="entry name" value="RPC9"/>
</dbReference>
<dbReference type="STRING" id="933388.S7ZHM2"/>
<dbReference type="AlphaFoldDB" id="S7ZHM2"/>